<dbReference type="EMBL" id="UZAG01023640">
    <property type="protein sequence ID" value="VDO57299.1"/>
    <property type="molecule type" value="Genomic_DNA"/>
</dbReference>
<evidence type="ECO:0000256" key="3">
    <source>
        <dbReference type="PROSITE-ProRule" id="PRU00087"/>
    </source>
</evidence>
<dbReference type="Gene3D" id="2.60.40.10">
    <property type="entry name" value="Immunoglobulins"/>
    <property type="match status" value="2"/>
</dbReference>
<sequence>MILPNQDASIYLKLENTSPMETTAKVMNPDGKSSDIEVRDTGDSLYQIIFKPEMDGSHAISVFNKGQHEVHFNLLRSWNTTRRNKHEAVRGETNMKQSFNVYSREAGQGELEVTVEGPSEAELQFQDHKDGNCHFNYKVSKPGEYLISIKFNNQHITDSPFKVSNSMIFF</sequence>
<organism evidence="6">
    <name type="scientific">Brugia timori</name>
    <dbReference type="NCBI Taxonomy" id="42155"/>
    <lineage>
        <taxon>Eukaryota</taxon>
        <taxon>Metazoa</taxon>
        <taxon>Ecdysozoa</taxon>
        <taxon>Nematoda</taxon>
        <taxon>Chromadorea</taxon>
        <taxon>Rhabditida</taxon>
        <taxon>Spirurina</taxon>
        <taxon>Spiruromorpha</taxon>
        <taxon>Filarioidea</taxon>
        <taxon>Onchocercidae</taxon>
        <taxon>Brugia</taxon>
    </lineage>
</organism>
<evidence type="ECO:0000313" key="5">
    <source>
        <dbReference type="Proteomes" id="UP000280834"/>
    </source>
</evidence>
<reference evidence="6" key="1">
    <citation type="submission" date="2017-02" db="UniProtKB">
        <authorList>
            <consortium name="WormBaseParasite"/>
        </authorList>
    </citation>
    <scope>IDENTIFICATION</scope>
</reference>
<dbReference type="InterPro" id="IPR014756">
    <property type="entry name" value="Ig_E-set"/>
</dbReference>
<dbReference type="InterPro" id="IPR013783">
    <property type="entry name" value="Ig-like_fold"/>
</dbReference>
<keyword evidence="2" id="KW-0677">Repeat</keyword>
<dbReference type="Proteomes" id="UP000280834">
    <property type="component" value="Unassembled WGS sequence"/>
</dbReference>
<evidence type="ECO:0000313" key="4">
    <source>
        <dbReference type="EMBL" id="VDO57299.1"/>
    </source>
</evidence>
<evidence type="ECO:0000256" key="1">
    <source>
        <dbReference type="ARBA" id="ARBA00009238"/>
    </source>
</evidence>
<dbReference type="WBParaSite" id="BTMF_0001811601-mRNA-1">
    <property type="protein sequence ID" value="BTMF_0001811601-mRNA-1"/>
    <property type="gene ID" value="BTMF_0001811601"/>
</dbReference>
<dbReference type="GO" id="GO:0030036">
    <property type="term" value="P:actin cytoskeleton organization"/>
    <property type="evidence" value="ECO:0007669"/>
    <property type="project" value="InterPro"/>
</dbReference>
<evidence type="ECO:0000313" key="6">
    <source>
        <dbReference type="WBParaSite" id="BTMF_0001811601-mRNA-1"/>
    </source>
</evidence>
<dbReference type="AlphaFoldDB" id="A0A0R3RDJ2"/>
<feature type="repeat" description="Filamin" evidence="3">
    <location>
        <begin position="1"/>
        <end position="68"/>
    </location>
</feature>
<reference evidence="4 5" key="2">
    <citation type="submission" date="2018-11" db="EMBL/GenBank/DDBJ databases">
        <authorList>
            <consortium name="Pathogen Informatics"/>
        </authorList>
    </citation>
    <scope>NUCLEOTIDE SEQUENCE [LARGE SCALE GENOMIC DNA]</scope>
</reference>
<dbReference type="PANTHER" id="PTHR38537">
    <property type="entry name" value="JITTERBUG, ISOFORM N"/>
    <property type="match status" value="1"/>
</dbReference>
<dbReference type="InterPro" id="IPR017868">
    <property type="entry name" value="Filamin/ABP280_repeat-like"/>
</dbReference>
<comment type="similarity">
    <text evidence="1">Belongs to the filamin family.</text>
</comment>
<dbReference type="InterPro" id="IPR001298">
    <property type="entry name" value="Filamin/ABP280_rpt"/>
</dbReference>
<proteinExistence type="inferred from homology"/>
<evidence type="ECO:0000256" key="2">
    <source>
        <dbReference type="ARBA" id="ARBA00022737"/>
    </source>
</evidence>
<dbReference type="STRING" id="42155.A0A0R3RDJ2"/>
<dbReference type="SMART" id="SM00557">
    <property type="entry name" value="IG_FLMN"/>
    <property type="match status" value="1"/>
</dbReference>
<feature type="repeat" description="Filamin" evidence="3">
    <location>
        <begin position="90"/>
        <end position="165"/>
    </location>
</feature>
<name>A0A0R3RDJ2_9BILA</name>
<dbReference type="PANTHER" id="PTHR38537:SF8">
    <property type="entry name" value="FILAMIN-A"/>
    <property type="match status" value="1"/>
</dbReference>
<dbReference type="Pfam" id="PF00630">
    <property type="entry name" value="Filamin"/>
    <property type="match status" value="2"/>
</dbReference>
<dbReference type="SUPFAM" id="SSF81296">
    <property type="entry name" value="E set domains"/>
    <property type="match status" value="2"/>
</dbReference>
<dbReference type="InterPro" id="IPR044801">
    <property type="entry name" value="Filamin"/>
</dbReference>
<dbReference type="GO" id="GO:0051015">
    <property type="term" value="F:actin filament binding"/>
    <property type="evidence" value="ECO:0007669"/>
    <property type="project" value="InterPro"/>
</dbReference>
<gene>
    <name evidence="4" type="ORF">BTMF_LOCUS16078</name>
</gene>
<protein>
    <submittedName>
        <fullName evidence="6">Emp24/gp25l/p24 family of membrane trafficking</fullName>
    </submittedName>
</protein>
<dbReference type="PROSITE" id="PS50194">
    <property type="entry name" value="FILAMIN_REPEAT"/>
    <property type="match status" value="2"/>
</dbReference>
<accession>A0A0R3RDJ2</accession>
<keyword evidence="5" id="KW-1185">Reference proteome</keyword>